<dbReference type="CDD" id="cd05403">
    <property type="entry name" value="NT_KNTase_like"/>
    <property type="match status" value="1"/>
</dbReference>
<keyword evidence="3" id="KW-1185">Reference proteome</keyword>
<name>A0ABY3SWP8_9GAMM</name>
<feature type="domain" description="Polymerase nucleotidyl transferase" evidence="1">
    <location>
        <begin position="3"/>
        <end position="61"/>
    </location>
</feature>
<evidence type="ECO:0000313" key="2">
    <source>
        <dbReference type="EMBL" id="UJS23569.1"/>
    </source>
</evidence>
<reference evidence="2" key="1">
    <citation type="journal article" date="2022" name="Microorganisms">
        <title>Two New Species of Filamentous Sulfur Bacteria of the Genus Thiothrix, Thiothrix winogradskyi sp. nov. and 'Candidatus Thiothrix sulfatifontis' sp. nov.</title>
        <authorList>
            <person name="Ravin N.V."/>
            <person name="Rossetti S."/>
            <person name="Beletsky A.V."/>
            <person name="Kadnikov V.V."/>
            <person name="Rudenko T.S."/>
            <person name="Smolyakov D.D."/>
            <person name="Moskvitina M.I."/>
            <person name="Gureeva M.V."/>
            <person name="Mardanov A.V."/>
            <person name="Grabovich M.Y."/>
        </authorList>
    </citation>
    <scope>NUCLEOTIDE SEQUENCE</scope>
    <source>
        <strain evidence="2">CT3</strain>
    </source>
</reference>
<dbReference type="SUPFAM" id="SSF81301">
    <property type="entry name" value="Nucleotidyltransferase"/>
    <property type="match status" value="1"/>
</dbReference>
<gene>
    <name evidence="2" type="ORF">L2Y54_16720</name>
</gene>
<dbReference type="Pfam" id="PF01909">
    <property type="entry name" value="NTP_transf_2"/>
    <property type="match status" value="1"/>
</dbReference>
<sequence length="211" mass="24117">MHIYAFGSVCRGEIDIGSDIDLLAIVDGYDSRFDPSIYSIYTLARLKEIWKEGNPFAWHLALESKLIYSDDGKDILQNLGMPKVYANAKFDCTKFYNIFLKASNSLYSSVNSKIFDLSTIFLSIRNIATCYSLQAFDQPDFSRNSARRLGDISIPISEEVYRLYERSRILCTRGYGEKLTNQEILIAVNSIETIKIWMLSLIENLEGNNNE</sequence>
<organism evidence="2 3">
    <name type="scientific">Thiothrix winogradskyi</name>
    <dbReference type="NCBI Taxonomy" id="96472"/>
    <lineage>
        <taxon>Bacteria</taxon>
        <taxon>Pseudomonadati</taxon>
        <taxon>Pseudomonadota</taxon>
        <taxon>Gammaproteobacteria</taxon>
        <taxon>Thiotrichales</taxon>
        <taxon>Thiotrichaceae</taxon>
        <taxon>Thiothrix</taxon>
    </lineage>
</organism>
<evidence type="ECO:0000313" key="3">
    <source>
        <dbReference type="Proteomes" id="UP001054801"/>
    </source>
</evidence>
<dbReference type="InterPro" id="IPR043519">
    <property type="entry name" value="NT_sf"/>
</dbReference>
<dbReference type="InterPro" id="IPR002934">
    <property type="entry name" value="Polymerase_NTP_transf_dom"/>
</dbReference>
<dbReference type="Gene3D" id="3.30.460.10">
    <property type="entry name" value="Beta Polymerase, domain 2"/>
    <property type="match status" value="1"/>
</dbReference>
<dbReference type="RefSeq" id="WP_236497762.1">
    <property type="nucleotide sequence ID" value="NZ_CP091244.1"/>
</dbReference>
<evidence type="ECO:0000259" key="1">
    <source>
        <dbReference type="Pfam" id="PF01909"/>
    </source>
</evidence>
<accession>A0ABY3SWP8</accession>
<dbReference type="Proteomes" id="UP001054801">
    <property type="component" value="Chromosome"/>
</dbReference>
<protein>
    <submittedName>
        <fullName evidence="2">Nucleotidyltransferase domain-containing protein</fullName>
    </submittedName>
</protein>
<proteinExistence type="predicted"/>
<dbReference type="EMBL" id="CP091244">
    <property type="protein sequence ID" value="UJS23569.1"/>
    <property type="molecule type" value="Genomic_DNA"/>
</dbReference>